<organism evidence="1 2">
    <name type="scientific">Fodinisporobacter ferrooxydans</name>
    <dbReference type="NCBI Taxonomy" id="2901836"/>
    <lineage>
        <taxon>Bacteria</taxon>
        <taxon>Bacillati</taxon>
        <taxon>Bacillota</taxon>
        <taxon>Bacilli</taxon>
        <taxon>Bacillales</taxon>
        <taxon>Alicyclobacillaceae</taxon>
        <taxon>Fodinisporobacter</taxon>
    </lineage>
</organism>
<protein>
    <submittedName>
        <fullName evidence="1">DGQHR domain-containing protein</fullName>
    </submittedName>
</protein>
<evidence type="ECO:0000313" key="2">
    <source>
        <dbReference type="Proteomes" id="UP000830167"/>
    </source>
</evidence>
<gene>
    <name evidence="1" type="ORF">LSG31_21805</name>
</gene>
<dbReference type="RefSeq" id="WP_347437152.1">
    <property type="nucleotide sequence ID" value="NZ_CP089291.1"/>
</dbReference>
<reference evidence="1" key="1">
    <citation type="submission" date="2021-12" db="EMBL/GenBank/DDBJ databases">
        <title>Alicyclobacillaceae gen. nov., sp. nov., isolated from chalcocite enrichment system.</title>
        <authorList>
            <person name="Jiang Z."/>
        </authorList>
    </citation>
    <scope>NUCLEOTIDE SEQUENCE</scope>
    <source>
        <strain evidence="1">MYW30-H2</strain>
    </source>
</reference>
<dbReference type="NCBIfam" id="TIGR03187">
    <property type="entry name" value="DGQHR"/>
    <property type="match status" value="1"/>
</dbReference>
<dbReference type="CDD" id="cd16413">
    <property type="entry name" value="DGQHR_domain"/>
    <property type="match status" value="1"/>
</dbReference>
<accession>A0ABY4CM08</accession>
<proteinExistence type="predicted"/>
<dbReference type="Pfam" id="PF14072">
    <property type="entry name" value="DndB"/>
    <property type="match status" value="1"/>
</dbReference>
<dbReference type="InterPro" id="IPR017642">
    <property type="entry name" value="DNA_S_mod_DndB"/>
</dbReference>
<dbReference type="Proteomes" id="UP000830167">
    <property type="component" value="Chromosome"/>
</dbReference>
<dbReference type="EMBL" id="CP089291">
    <property type="protein sequence ID" value="UOF90457.1"/>
    <property type="molecule type" value="Genomic_DNA"/>
</dbReference>
<sequence length="329" mass="37778">MAYTLAIENVTCYKDKGRIVYRGEFFSSDIEKLTVIKRFDDPKGGYQRPRKESKCKDYARYLQDPLGFVTPVLLNAQGNWKFTAYDRLKPNFGRLVTNGRASVIDGQHRLGGLELHFKETSVTLNVPFVAFHMLDLNEEMELFDTINSKAEGLKKALLTYLEASKNEMSQLAVDLATHQDSPFYGYVSLTGIRSKQMQTNLDTLQRAMVAIFDKGKISSLTYDEKLLSAKSFFRSIAKVWKNEWNDYKNYKLRHVLGLFALSYVAKDVLNDCFNYDTRKLDEGAVYELIWNMKDFDWSKQGSLQTISGYAGSNYIAKDLLEKAYTAKQM</sequence>
<keyword evidence="2" id="KW-1185">Reference proteome</keyword>
<name>A0ABY4CM08_9BACL</name>
<evidence type="ECO:0000313" key="1">
    <source>
        <dbReference type="EMBL" id="UOF90457.1"/>
    </source>
</evidence>
<dbReference type="InterPro" id="IPR017601">
    <property type="entry name" value="DGQHR-contain_dom"/>
</dbReference>